<dbReference type="InterPro" id="IPR038770">
    <property type="entry name" value="Na+/solute_symporter_sf"/>
</dbReference>
<feature type="transmembrane region" description="Helical" evidence="7">
    <location>
        <begin position="329"/>
        <end position="347"/>
    </location>
</feature>
<dbReference type="GO" id="GO:0016020">
    <property type="term" value="C:membrane"/>
    <property type="evidence" value="ECO:0007669"/>
    <property type="project" value="UniProtKB-SubCell"/>
</dbReference>
<evidence type="ECO:0000256" key="6">
    <source>
        <dbReference type="ARBA" id="ARBA00023136"/>
    </source>
</evidence>
<evidence type="ECO:0000256" key="3">
    <source>
        <dbReference type="ARBA" id="ARBA00022692"/>
    </source>
</evidence>
<keyword evidence="5 7" id="KW-1133">Transmembrane helix</keyword>
<dbReference type="AlphaFoldDB" id="A0ABD2MSK7"/>
<evidence type="ECO:0000256" key="7">
    <source>
        <dbReference type="SAM" id="Phobius"/>
    </source>
</evidence>
<dbReference type="Gene3D" id="1.20.1530.20">
    <property type="match status" value="1"/>
</dbReference>
<dbReference type="Proteomes" id="UP001516400">
    <property type="component" value="Unassembled WGS sequence"/>
</dbReference>
<protein>
    <recommendedName>
        <fullName evidence="10">Ileal sodium/bile acid cotransporter</fullName>
    </recommendedName>
</protein>
<comment type="similarity">
    <text evidence="2">Belongs to the bile acid:sodium symporter (BASS) (TC 2.A.28) family.</text>
</comment>
<dbReference type="InterPro" id="IPR004710">
    <property type="entry name" value="Bilac:Na_transpt"/>
</dbReference>
<evidence type="ECO:0000313" key="8">
    <source>
        <dbReference type="EMBL" id="KAL3269212.1"/>
    </source>
</evidence>
<keyword evidence="6 7" id="KW-0472">Membrane</keyword>
<accession>A0ABD2MSK7</accession>
<feature type="transmembrane region" description="Helical" evidence="7">
    <location>
        <begin position="200"/>
        <end position="220"/>
    </location>
</feature>
<comment type="subcellular location">
    <subcellularLocation>
        <location evidence="1">Membrane</location>
        <topology evidence="1">Multi-pass membrane protein</topology>
    </subcellularLocation>
</comment>
<evidence type="ECO:0008006" key="10">
    <source>
        <dbReference type="Google" id="ProtNLM"/>
    </source>
</evidence>
<feature type="transmembrane region" description="Helical" evidence="7">
    <location>
        <begin position="134"/>
        <end position="156"/>
    </location>
</feature>
<proteinExistence type="inferred from homology"/>
<keyword evidence="4" id="KW-0813">Transport</keyword>
<name>A0ABD2MSK7_9CUCU</name>
<organism evidence="8 9">
    <name type="scientific">Cryptolaemus montrouzieri</name>
    <dbReference type="NCBI Taxonomy" id="559131"/>
    <lineage>
        <taxon>Eukaryota</taxon>
        <taxon>Metazoa</taxon>
        <taxon>Ecdysozoa</taxon>
        <taxon>Arthropoda</taxon>
        <taxon>Hexapoda</taxon>
        <taxon>Insecta</taxon>
        <taxon>Pterygota</taxon>
        <taxon>Neoptera</taxon>
        <taxon>Endopterygota</taxon>
        <taxon>Coleoptera</taxon>
        <taxon>Polyphaga</taxon>
        <taxon>Cucujiformia</taxon>
        <taxon>Coccinelloidea</taxon>
        <taxon>Coccinellidae</taxon>
        <taxon>Scymninae</taxon>
        <taxon>Scymnini</taxon>
        <taxon>Cryptolaemus</taxon>
    </lineage>
</organism>
<feature type="transmembrane region" description="Helical" evidence="7">
    <location>
        <begin position="232"/>
        <end position="255"/>
    </location>
</feature>
<sequence length="449" mass="50008">MCPFSGITQIFLIILTIILFHTVIVNTLQIKFHNETVKVHMGDTISVPYTILRDQNDTDEKYWLQLQSLDNNLANVQEKIYLTNDELPLEGIFNLTGIFLGKTTVTCKYVEKNTLISGNLDVIIVREERLIDKIFTVSVIALVSIIYINFGCVLNWGELRQNLKRPIGPVIGLCGQFILMPLLSYALGKIIFPDSPEMQLGMFFTGVSPAGGASNIWTLVLDGNVDLSITMTTISTIAAFGMMPLWIFTLGKFIFDDAKLAVPYRLIAHYALALVIPLAIGYLLTRYCKKVASFLARILKGFSSLLILFIIVFATVTNLYLFKLFSWKIVLAGMGLPYIGFILAYIFSKVLRQPSADTLAISIETGIQNTGIAIFLLRVSLSQPAADLTTVCPVAVSVMTPLPLMAIYIYKKIQARLRSPRKEINGNVATVDCTETEKCFTILSEERTN</sequence>
<keyword evidence="9" id="KW-1185">Reference proteome</keyword>
<feature type="transmembrane region" description="Helical" evidence="7">
    <location>
        <begin position="305"/>
        <end position="322"/>
    </location>
</feature>
<evidence type="ECO:0000256" key="2">
    <source>
        <dbReference type="ARBA" id="ARBA00006528"/>
    </source>
</evidence>
<dbReference type="InterPro" id="IPR002657">
    <property type="entry name" value="BilAc:Na_symport/Acr3"/>
</dbReference>
<dbReference type="Pfam" id="PF01758">
    <property type="entry name" value="SBF"/>
    <property type="match status" value="1"/>
</dbReference>
<gene>
    <name evidence="8" type="ORF">HHI36_008294</name>
</gene>
<dbReference type="GO" id="GO:0015293">
    <property type="term" value="F:symporter activity"/>
    <property type="evidence" value="ECO:0007669"/>
    <property type="project" value="UniProtKB-KW"/>
</dbReference>
<dbReference type="EMBL" id="JABFTP020000021">
    <property type="protein sequence ID" value="KAL3269212.1"/>
    <property type="molecule type" value="Genomic_DNA"/>
</dbReference>
<dbReference type="PANTHER" id="PTHR10361">
    <property type="entry name" value="SODIUM-BILE ACID COTRANSPORTER"/>
    <property type="match status" value="1"/>
</dbReference>
<feature type="transmembrane region" description="Helical" evidence="7">
    <location>
        <begin position="388"/>
        <end position="410"/>
    </location>
</feature>
<keyword evidence="4" id="KW-0769">Symport</keyword>
<keyword evidence="3 7" id="KW-0812">Transmembrane</keyword>
<reference evidence="8 9" key="1">
    <citation type="journal article" date="2021" name="BMC Biol.">
        <title>Horizontally acquired antibacterial genes associated with adaptive radiation of ladybird beetles.</title>
        <authorList>
            <person name="Li H.S."/>
            <person name="Tang X.F."/>
            <person name="Huang Y.H."/>
            <person name="Xu Z.Y."/>
            <person name="Chen M.L."/>
            <person name="Du X.Y."/>
            <person name="Qiu B.Y."/>
            <person name="Chen P.T."/>
            <person name="Zhang W."/>
            <person name="Slipinski A."/>
            <person name="Escalona H.E."/>
            <person name="Waterhouse R.M."/>
            <person name="Zwick A."/>
            <person name="Pang H."/>
        </authorList>
    </citation>
    <scope>NUCLEOTIDE SEQUENCE [LARGE SCALE GENOMIC DNA]</scope>
    <source>
        <strain evidence="8">SYSU2018</strain>
    </source>
</reference>
<feature type="transmembrane region" description="Helical" evidence="7">
    <location>
        <begin position="168"/>
        <end position="188"/>
    </location>
</feature>
<evidence type="ECO:0000256" key="1">
    <source>
        <dbReference type="ARBA" id="ARBA00004141"/>
    </source>
</evidence>
<dbReference type="PANTHER" id="PTHR10361:SF28">
    <property type="entry name" value="P3 PROTEIN-RELATED"/>
    <property type="match status" value="1"/>
</dbReference>
<feature type="transmembrane region" description="Helical" evidence="7">
    <location>
        <begin position="267"/>
        <end position="285"/>
    </location>
</feature>
<evidence type="ECO:0000256" key="5">
    <source>
        <dbReference type="ARBA" id="ARBA00022989"/>
    </source>
</evidence>
<evidence type="ECO:0000313" key="9">
    <source>
        <dbReference type="Proteomes" id="UP001516400"/>
    </source>
</evidence>
<evidence type="ECO:0000256" key="4">
    <source>
        <dbReference type="ARBA" id="ARBA00022847"/>
    </source>
</evidence>
<feature type="transmembrane region" description="Helical" evidence="7">
    <location>
        <begin position="6"/>
        <end position="28"/>
    </location>
</feature>
<comment type="caution">
    <text evidence="8">The sequence shown here is derived from an EMBL/GenBank/DDBJ whole genome shotgun (WGS) entry which is preliminary data.</text>
</comment>